<dbReference type="Proteomes" id="UP000190648">
    <property type="component" value="Unassembled WGS sequence"/>
</dbReference>
<evidence type="ECO:0000313" key="2">
    <source>
        <dbReference type="Proteomes" id="UP000190648"/>
    </source>
</evidence>
<proteinExistence type="predicted"/>
<dbReference type="EMBL" id="LSYS01001584">
    <property type="protein sequence ID" value="OPJ87966.1"/>
    <property type="molecule type" value="Genomic_DNA"/>
</dbReference>
<protein>
    <submittedName>
        <fullName evidence="1">Uncharacterized protein</fullName>
    </submittedName>
</protein>
<sequence length="79" mass="8854">MNILPVILKDFGKHWPKSPVSEEEMCFRALVQLVCNCGGVTSAESSGIRLHLPSTTMLKGETSRCHCEEHCRLSLRRAQ</sequence>
<reference evidence="1 2" key="1">
    <citation type="submission" date="2016-02" db="EMBL/GenBank/DDBJ databases">
        <title>Band-tailed pigeon sequencing and assembly.</title>
        <authorList>
            <person name="Soares A.E."/>
            <person name="Novak B.J."/>
            <person name="Rice E.S."/>
            <person name="O'Connell B."/>
            <person name="Chang D."/>
            <person name="Weber S."/>
            <person name="Shapiro B."/>
        </authorList>
    </citation>
    <scope>NUCLEOTIDE SEQUENCE [LARGE SCALE GENOMIC DNA]</scope>
    <source>
        <strain evidence="1">BTP2013</strain>
        <tissue evidence="1">Blood</tissue>
    </source>
</reference>
<comment type="caution">
    <text evidence="1">The sequence shown here is derived from an EMBL/GenBank/DDBJ whole genome shotgun (WGS) entry which is preliminary data.</text>
</comment>
<name>A0A1V4KU93_PATFA</name>
<gene>
    <name evidence="1" type="ORF">AV530_008022</name>
</gene>
<evidence type="ECO:0000313" key="1">
    <source>
        <dbReference type="EMBL" id="OPJ87966.1"/>
    </source>
</evidence>
<accession>A0A1V4KU93</accession>
<keyword evidence="2" id="KW-1185">Reference proteome</keyword>
<dbReference type="AlphaFoldDB" id="A0A1V4KU93"/>
<organism evidence="1 2">
    <name type="scientific">Patagioenas fasciata monilis</name>
    <dbReference type="NCBI Taxonomy" id="372326"/>
    <lineage>
        <taxon>Eukaryota</taxon>
        <taxon>Metazoa</taxon>
        <taxon>Chordata</taxon>
        <taxon>Craniata</taxon>
        <taxon>Vertebrata</taxon>
        <taxon>Euteleostomi</taxon>
        <taxon>Archelosauria</taxon>
        <taxon>Archosauria</taxon>
        <taxon>Dinosauria</taxon>
        <taxon>Saurischia</taxon>
        <taxon>Theropoda</taxon>
        <taxon>Coelurosauria</taxon>
        <taxon>Aves</taxon>
        <taxon>Neognathae</taxon>
        <taxon>Neoaves</taxon>
        <taxon>Columbimorphae</taxon>
        <taxon>Columbiformes</taxon>
        <taxon>Columbidae</taxon>
        <taxon>Patagioenas</taxon>
    </lineage>
</organism>